<gene>
    <name evidence="7" type="ORF">AQUCO_00900314v1</name>
</gene>
<proteinExistence type="inferred from homology"/>
<dbReference type="Proteomes" id="UP000230069">
    <property type="component" value="Unassembled WGS sequence"/>
</dbReference>
<comment type="subcellular location">
    <subcellularLocation>
        <location evidence="1">Membrane</location>
        <topology evidence="1">Multi-pass membrane protein</topology>
    </subcellularLocation>
</comment>
<dbReference type="OrthoDB" id="434393at2759"/>
<keyword evidence="3 6" id="KW-0812">Transmembrane</keyword>
<feature type="transmembrane region" description="Helical" evidence="6">
    <location>
        <begin position="114"/>
        <end position="137"/>
    </location>
</feature>
<accession>A0A2G5ED66</accession>
<protein>
    <recommendedName>
        <fullName evidence="9">Cornichon family protein</fullName>
    </recommendedName>
</protein>
<dbReference type="InParanoid" id="A0A2G5ED66"/>
<organism evidence="7 8">
    <name type="scientific">Aquilegia coerulea</name>
    <name type="common">Rocky mountain columbine</name>
    <dbReference type="NCBI Taxonomy" id="218851"/>
    <lineage>
        <taxon>Eukaryota</taxon>
        <taxon>Viridiplantae</taxon>
        <taxon>Streptophyta</taxon>
        <taxon>Embryophyta</taxon>
        <taxon>Tracheophyta</taxon>
        <taxon>Spermatophyta</taxon>
        <taxon>Magnoliopsida</taxon>
        <taxon>Ranunculales</taxon>
        <taxon>Ranunculaceae</taxon>
        <taxon>Thalictroideae</taxon>
        <taxon>Aquilegia</taxon>
    </lineage>
</organism>
<dbReference type="GO" id="GO:0016192">
    <property type="term" value="P:vesicle-mediated transport"/>
    <property type="evidence" value="ECO:0007669"/>
    <property type="project" value="InterPro"/>
</dbReference>
<evidence type="ECO:0000256" key="5">
    <source>
        <dbReference type="ARBA" id="ARBA00023136"/>
    </source>
</evidence>
<evidence type="ECO:0000256" key="3">
    <source>
        <dbReference type="ARBA" id="ARBA00022692"/>
    </source>
</evidence>
<keyword evidence="4 6" id="KW-1133">Transmembrane helix</keyword>
<comment type="similarity">
    <text evidence="2">Belongs to the cornichon family.</text>
</comment>
<evidence type="ECO:0000313" key="7">
    <source>
        <dbReference type="EMBL" id="PIA53651.1"/>
    </source>
</evidence>
<dbReference type="InterPro" id="IPR003377">
    <property type="entry name" value="Cornichon"/>
</dbReference>
<reference evidence="7 8" key="1">
    <citation type="submission" date="2017-09" db="EMBL/GenBank/DDBJ databases">
        <title>WGS assembly of Aquilegia coerulea Goldsmith.</title>
        <authorList>
            <person name="Hodges S."/>
            <person name="Kramer E."/>
            <person name="Nordborg M."/>
            <person name="Tomkins J."/>
            <person name="Borevitz J."/>
            <person name="Derieg N."/>
            <person name="Yan J."/>
            <person name="Mihaltcheva S."/>
            <person name="Hayes R.D."/>
            <person name="Rokhsar D."/>
        </authorList>
    </citation>
    <scope>NUCLEOTIDE SEQUENCE [LARGE SCALE GENOMIC DNA]</scope>
    <source>
        <strain evidence="8">cv. Goldsmith</strain>
    </source>
</reference>
<feature type="transmembrane region" description="Helical" evidence="6">
    <location>
        <begin position="54"/>
        <end position="82"/>
    </location>
</feature>
<evidence type="ECO:0000313" key="8">
    <source>
        <dbReference type="Proteomes" id="UP000230069"/>
    </source>
</evidence>
<name>A0A2G5ED66_AQUCA</name>
<sequence>MPWELVLLFIFSIVLMALLVCTIHQYFSLEELENDMINTYQLAARINPIVAQEFVVQGVLCALFLLTRHWFLFLMSAPITYYHLKLYMKGKHLLDITEVFNLLKDEKQYRKVKFFFYLALLVTVMIRLVLMGSQLLVGEDVGFLYILGMF</sequence>
<keyword evidence="8" id="KW-1185">Reference proteome</keyword>
<evidence type="ECO:0000256" key="4">
    <source>
        <dbReference type="ARBA" id="ARBA00022989"/>
    </source>
</evidence>
<evidence type="ECO:0000256" key="2">
    <source>
        <dbReference type="ARBA" id="ARBA00010095"/>
    </source>
</evidence>
<dbReference type="EMBL" id="KZ305026">
    <property type="protein sequence ID" value="PIA53651.1"/>
    <property type="molecule type" value="Genomic_DNA"/>
</dbReference>
<dbReference type="PANTHER" id="PTHR12290">
    <property type="entry name" value="CORNICHON-RELATED"/>
    <property type="match status" value="1"/>
</dbReference>
<keyword evidence="5 6" id="KW-0472">Membrane</keyword>
<evidence type="ECO:0008006" key="9">
    <source>
        <dbReference type="Google" id="ProtNLM"/>
    </source>
</evidence>
<evidence type="ECO:0000256" key="1">
    <source>
        <dbReference type="ARBA" id="ARBA00004141"/>
    </source>
</evidence>
<dbReference type="SMART" id="SM01398">
    <property type="entry name" value="Cornichon"/>
    <property type="match status" value="1"/>
</dbReference>
<dbReference type="GO" id="GO:0016020">
    <property type="term" value="C:membrane"/>
    <property type="evidence" value="ECO:0007669"/>
    <property type="project" value="UniProtKB-SubCell"/>
</dbReference>
<evidence type="ECO:0000256" key="6">
    <source>
        <dbReference type="SAM" id="Phobius"/>
    </source>
</evidence>
<dbReference type="STRING" id="218851.A0A2G5ED66"/>
<dbReference type="AlphaFoldDB" id="A0A2G5ED66"/>
<dbReference type="Pfam" id="PF03311">
    <property type="entry name" value="Cornichon"/>
    <property type="match status" value="1"/>
</dbReference>
<feature type="transmembrane region" description="Helical" evidence="6">
    <location>
        <begin position="7"/>
        <end position="27"/>
    </location>
</feature>